<dbReference type="STRING" id="305900.GV64_09585"/>
<dbReference type="PANTHER" id="PTHR46797:SF11">
    <property type="entry name" value="HTH-TYPE TRANSCRIPTIONAL REGULATOR PUUR"/>
    <property type="match status" value="1"/>
</dbReference>
<evidence type="ECO:0000313" key="4">
    <source>
        <dbReference type="Proteomes" id="UP000027997"/>
    </source>
</evidence>
<dbReference type="SUPFAM" id="SSF47413">
    <property type="entry name" value="lambda repressor-like DNA-binding domains"/>
    <property type="match status" value="1"/>
</dbReference>
<dbReference type="Pfam" id="PF07883">
    <property type="entry name" value="Cupin_2"/>
    <property type="match status" value="1"/>
</dbReference>
<organism evidence="3 4">
    <name type="scientific">Endozoicomonas elysicola</name>
    <dbReference type="NCBI Taxonomy" id="305900"/>
    <lineage>
        <taxon>Bacteria</taxon>
        <taxon>Pseudomonadati</taxon>
        <taxon>Pseudomonadota</taxon>
        <taxon>Gammaproteobacteria</taxon>
        <taxon>Oceanospirillales</taxon>
        <taxon>Endozoicomonadaceae</taxon>
        <taxon>Endozoicomonas</taxon>
    </lineage>
</organism>
<dbReference type="InterPro" id="IPR001387">
    <property type="entry name" value="Cro/C1-type_HTH"/>
</dbReference>
<dbReference type="PANTHER" id="PTHR46797">
    <property type="entry name" value="HTH-TYPE TRANSCRIPTIONAL REGULATOR"/>
    <property type="match status" value="1"/>
</dbReference>
<keyword evidence="1" id="KW-0238">DNA-binding</keyword>
<keyword evidence="4" id="KW-1185">Reference proteome</keyword>
<name>A0A081K9Y1_9GAMM</name>
<dbReference type="AlphaFoldDB" id="A0A081K9Y1"/>
<accession>A0A081K9Y1</accession>
<dbReference type="RefSeq" id="WP_020585163.1">
    <property type="nucleotide sequence ID" value="NZ_JOJP01000001.1"/>
</dbReference>
<dbReference type="GO" id="GO:0003677">
    <property type="term" value="F:DNA binding"/>
    <property type="evidence" value="ECO:0007669"/>
    <property type="project" value="UniProtKB-KW"/>
</dbReference>
<dbReference type="InterPro" id="IPR050807">
    <property type="entry name" value="TransReg_Diox_bact_type"/>
</dbReference>
<dbReference type="InterPro" id="IPR014710">
    <property type="entry name" value="RmlC-like_jellyroll"/>
</dbReference>
<evidence type="ECO:0000313" key="3">
    <source>
        <dbReference type="EMBL" id="KEI70957.1"/>
    </source>
</evidence>
<dbReference type="InterPro" id="IPR011051">
    <property type="entry name" value="RmlC_Cupin_sf"/>
</dbReference>
<dbReference type="Gene3D" id="2.60.120.10">
    <property type="entry name" value="Jelly Rolls"/>
    <property type="match status" value="1"/>
</dbReference>
<dbReference type="EMBL" id="JOJP01000001">
    <property type="protein sequence ID" value="KEI70957.1"/>
    <property type="molecule type" value="Genomic_DNA"/>
</dbReference>
<dbReference type="GO" id="GO:0003700">
    <property type="term" value="F:DNA-binding transcription factor activity"/>
    <property type="evidence" value="ECO:0007669"/>
    <property type="project" value="TreeGrafter"/>
</dbReference>
<dbReference type="InterPro" id="IPR010982">
    <property type="entry name" value="Lambda_DNA-bd_dom_sf"/>
</dbReference>
<dbReference type="CDD" id="cd02209">
    <property type="entry name" value="cupin_XRE_C"/>
    <property type="match status" value="1"/>
</dbReference>
<dbReference type="Pfam" id="PF01381">
    <property type="entry name" value="HTH_3"/>
    <property type="match status" value="1"/>
</dbReference>
<dbReference type="GO" id="GO:0005829">
    <property type="term" value="C:cytosol"/>
    <property type="evidence" value="ECO:0007669"/>
    <property type="project" value="TreeGrafter"/>
</dbReference>
<sequence>MDVGTRLKAVRIMHNLSQRELAKRAGVTNSTISMIEKNSVSPSVSSLKKVLSGIPMSLVTFFSLEMDEQGYEPVVYRSEELSPMIMDKIQIKVIGQHKANRGMAFMDECYPPNSDTGDEMLCHEGEEAGIIIEGQLELTVGNDVYLLTPGDSYYFDSNRPHRFRNPSDDEECRLISCTTPSNF</sequence>
<proteinExistence type="predicted"/>
<evidence type="ECO:0000259" key="2">
    <source>
        <dbReference type="PROSITE" id="PS50943"/>
    </source>
</evidence>
<comment type="caution">
    <text evidence="3">The sequence shown here is derived from an EMBL/GenBank/DDBJ whole genome shotgun (WGS) entry which is preliminary data.</text>
</comment>
<gene>
    <name evidence="3" type="ORF">GV64_09585</name>
</gene>
<dbReference type="CDD" id="cd00093">
    <property type="entry name" value="HTH_XRE"/>
    <property type="match status" value="1"/>
</dbReference>
<reference evidence="3 4" key="1">
    <citation type="submission" date="2014-06" db="EMBL/GenBank/DDBJ databases">
        <title>Whole Genome Sequences of Three Symbiotic Endozoicomonas Bacteria.</title>
        <authorList>
            <person name="Neave M.J."/>
            <person name="Apprill A."/>
            <person name="Voolstra C.R."/>
        </authorList>
    </citation>
    <scope>NUCLEOTIDE SEQUENCE [LARGE SCALE GENOMIC DNA]</scope>
    <source>
        <strain evidence="3 4">DSM 22380</strain>
    </source>
</reference>
<dbReference type="SUPFAM" id="SSF51182">
    <property type="entry name" value="RmlC-like cupins"/>
    <property type="match status" value="1"/>
</dbReference>
<dbReference type="Proteomes" id="UP000027997">
    <property type="component" value="Unassembled WGS sequence"/>
</dbReference>
<dbReference type="SMART" id="SM00530">
    <property type="entry name" value="HTH_XRE"/>
    <property type="match status" value="1"/>
</dbReference>
<dbReference type="InterPro" id="IPR013096">
    <property type="entry name" value="Cupin_2"/>
</dbReference>
<dbReference type="eggNOG" id="COG1396">
    <property type="taxonomic scope" value="Bacteria"/>
</dbReference>
<dbReference type="Gene3D" id="1.10.260.40">
    <property type="entry name" value="lambda repressor-like DNA-binding domains"/>
    <property type="match status" value="1"/>
</dbReference>
<dbReference type="PROSITE" id="PS50943">
    <property type="entry name" value="HTH_CROC1"/>
    <property type="match status" value="1"/>
</dbReference>
<feature type="domain" description="HTH cro/C1-type" evidence="2">
    <location>
        <begin position="7"/>
        <end position="61"/>
    </location>
</feature>
<protein>
    <submittedName>
        <fullName evidence="3">XRE family transcriptional regulator</fullName>
    </submittedName>
</protein>
<evidence type="ECO:0000256" key="1">
    <source>
        <dbReference type="ARBA" id="ARBA00023125"/>
    </source>
</evidence>